<feature type="compositionally biased region" description="Gly residues" evidence="1">
    <location>
        <begin position="1"/>
        <end position="12"/>
    </location>
</feature>
<comment type="caution">
    <text evidence="3">The sequence shown here is derived from an EMBL/GenBank/DDBJ whole genome shotgun (WGS) entry which is preliminary data.</text>
</comment>
<sequence>MSTEGGGPGGSPGNRRRRHSPLAVASVAAAVLLAGGGGAYWATTASGGGGGTPPRATDAGGTPPPLALDGYGRPSGSGGPSQGIAVGEPDPHGARYRAEGKLPDGPRTGAVRVADREVTADQVAMLAKALGVPGTPRLVQDTWTVGGSPDAAGPTLQVGRKGPGDWAYSRYGVPGGAHCEHPPGAGPKKETGPESSPGSAPESSPGPTCPSFRDGAPPLPPDPAASQPVPEDRAKSVAAPVFKALGLDGARTDARKTYGAVRIVTADPVVDSLPTYGWQTSLRVGADAQLVGGSGRLLIPAKGTSYPLVTADRALDELNKVPAPGTPAVGGCATPVPYKDDAVAPCEGKPSGPATVTVRGAVAGLSAQYVGGRPALVPSWLFTADLPGGGKGDTVTLAQPAVDPRFIARPSTPPTGGPGGTPGSGPAKSGVMRVESYTATDGGRKLVLHFWGGVCSDYTAAKEESGAAVTVKVTGREKEPGRYCVMMLKRFDTTVALDKPLDDRKVVDLGTGESVREQQQK</sequence>
<feature type="compositionally biased region" description="Low complexity" evidence="1">
    <location>
        <begin position="193"/>
        <end position="206"/>
    </location>
</feature>
<evidence type="ECO:0008006" key="5">
    <source>
        <dbReference type="Google" id="ProtNLM"/>
    </source>
</evidence>
<dbReference type="EMBL" id="JAVRFI010000024">
    <property type="protein sequence ID" value="MDT0452909.1"/>
    <property type="molecule type" value="Genomic_DNA"/>
</dbReference>
<organism evidence="3 4">
    <name type="scientific">Streptomyces hesseae</name>
    <dbReference type="NCBI Taxonomy" id="3075519"/>
    <lineage>
        <taxon>Bacteria</taxon>
        <taxon>Bacillati</taxon>
        <taxon>Actinomycetota</taxon>
        <taxon>Actinomycetes</taxon>
        <taxon>Kitasatosporales</taxon>
        <taxon>Streptomycetaceae</taxon>
        <taxon>Streptomyces</taxon>
    </lineage>
</organism>
<keyword evidence="4" id="KW-1185">Reference proteome</keyword>
<feature type="region of interest" description="Disordered" evidence="1">
    <location>
        <begin position="407"/>
        <end position="430"/>
    </location>
</feature>
<name>A0ABU2SYB1_9ACTN</name>
<dbReference type="RefSeq" id="WP_311614367.1">
    <property type="nucleotide sequence ID" value="NZ_JAVRFI010000024.1"/>
</dbReference>
<gene>
    <name evidence="3" type="ORF">RM609_28015</name>
</gene>
<evidence type="ECO:0000313" key="3">
    <source>
        <dbReference type="EMBL" id="MDT0452909.1"/>
    </source>
</evidence>
<feature type="region of interest" description="Disordered" evidence="1">
    <location>
        <begin position="1"/>
        <end position="21"/>
    </location>
</feature>
<evidence type="ECO:0000256" key="2">
    <source>
        <dbReference type="SAM" id="Phobius"/>
    </source>
</evidence>
<feature type="transmembrane region" description="Helical" evidence="2">
    <location>
        <begin position="21"/>
        <end position="42"/>
    </location>
</feature>
<accession>A0ABU2SYB1</accession>
<evidence type="ECO:0000256" key="1">
    <source>
        <dbReference type="SAM" id="MobiDB-lite"/>
    </source>
</evidence>
<evidence type="ECO:0000313" key="4">
    <source>
        <dbReference type="Proteomes" id="UP001180531"/>
    </source>
</evidence>
<keyword evidence="2" id="KW-0472">Membrane</keyword>
<feature type="region of interest" description="Disordered" evidence="1">
    <location>
        <begin position="41"/>
        <end position="87"/>
    </location>
</feature>
<keyword evidence="2" id="KW-0812">Transmembrane</keyword>
<feature type="region of interest" description="Disordered" evidence="1">
    <location>
        <begin position="145"/>
        <end position="235"/>
    </location>
</feature>
<dbReference type="Proteomes" id="UP001180531">
    <property type="component" value="Unassembled WGS sequence"/>
</dbReference>
<protein>
    <recommendedName>
        <fullName evidence="5">Large membrane protein</fullName>
    </recommendedName>
</protein>
<keyword evidence="2" id="KW-1133">Transmembrane helix</keyword>
<proteinExistence type="predicted"/>
<reference evidence="3" key="1">
    <citation type="submission" date="2024-05" db="EMBL/GenBank/DDBJ databases">
        <title>30 novel species of actinomycetes from the DSMZ collection.</title>
        <authorList>
            <person name="Nouioui I."/>
        </authorList>
    </citation>
    <scope>NUCLEOTIDE SEQUENCE</scope>
    <source>
        <strain evidence="3">DSM 40473</strain>
    </source>
</reference>